<evidence type="ECO:0000313" key="2">
    <source>
        <dbReference type="Proteomes" id="UP001370348"/>
    </source>
</evidence>
<dbReference type="EMBL" id="CP089984">
    <property type="protein sequence ID" value="WXB16027.1"/>
    <property type="molecule type" value="Genomic_DNA"/>
</dbReference>
<keyword evidence="2" id="KW-1185">Reference proteome</keyword>
<name>A0ABZ2LYS4_9BACT</name>
<reference evidence="1 2" key="1">
    <citation type="submission" date="2021-12" db="EMBL/GenBank/DDBJ databases">
        <title>Discovery of the Pendulisporaceae a myxobacterial family with distinct sporulation behavior and unique specialized metabolism.</title>
        <authorList>
            <person name="Garcia R."/>
            <person name="Popoff A."/>
            <person name="Bader C.D."/>
            <person name="Loehr J."/>
            <person name="Walesch S."/>
            <person name="Walt C."/>
            <person name="Boldt J."/>
            <person name="Bunk B."/>
            <person name="Haeckl F.J.F.P.J."/>
            <person name="Gunesch A.P."/>
            <person name="Birkelbach J."/>
            <person name="Nuebel U."/>
            <person name="Pietschmann T."/>
            <person name="Bach T."/>
            <person name="Mueller R."/>
        </authorList>
    </citation>
    <scope>NUCLEOTIDE SEQUENCE [LARGE SCALE GENOMIC DNA]</scope>
    <source>
        <strain evidence="1 2">MSr11954</strain>
    </source>
</reference>
<protein>
    <submittedName>
        <fullName evidence="1">Uncharacterized protein</fullName>
    </submittedName>
</protein>
<dbReference type="RefSeq" id="WP_394825657.1">
    <property type="nucleotide sequence ID" value="NZ_CP089984.1"/>
</dbReference>
<dbReference type="Proteomes" id="UP001370348">
    <property type="component" value="Chromosome"/>
</dbReference>
<evidence type="ECO:0000313" key="1">
    <source>
        <dbReference type="EMBL" id="WXB16027.1"/>
    </source>
</evidence>
<organism evidence="1 2">
    <name type="scientific">Pendulispora albinea</name>
    <dbReference type="NCBI Taxonomy" id="2741071"/>
    <lineage>
        <taxon>Bacteria</taxon>
        <taxon>Pseudomonadati</taxon>
        <taxon>Myxococcota</taxon>
        <taxon>Myxococcia</taxon>
        <taxon>Myxococcales</taxon>
        <taxon>Sorangiineae</taxon>
        <taxon>Pendulisporaceae</taxon>
        <taxon>Pendulispora</taxon>
    </lineage>
</organism>
<proteinExistence type="predicted"/>
<accession>A0ABZ2LYS4</accession>
<sequence length="248" mass="26829">MAVYRSDSFLAHLPADLPLRERVWLEGVGFSVAVADLAFERLRALLLQISDEGLRAAESIPLALADAWTYVDGAHRLSDLLGCGAGTLGTSDLGRLGRDFTKASKPILELRNSVQHVGHTEFARAQATGIPIWGVVSWAAVMPQDRIRTFSLSSGGGGNKIEHQLVNPLGRSFEARLDHVHLEAFGDRANLSGSHRAMAAFVNELENVLVGRFADARRDWPGGLVSMDIDLSTNALEEAHERAPGSTD</sequence>
<gene>
    <name evidence="1" type="ORF">LZC94_01870</name>
</gene>